<dbReference type="EMBL" id="MGAF01000025">
    <property type="protein sequence ID" value="OGK40861.1"/>
    <property type="molecule type" value="Genomic_DNA"/>
</dbReference>
<evidence type="ECO:0000313" key="1">
    <source>
        <dbReference type="EMBL" id="OGK40861.1"/>
    </source>
</evidence>
<sequence>MKDSPLVHTEFLPDLKSYPLLLDTNFFIESNRHPDQFANLIQHLKSNTNSLFTLEVIKKEFLAGVRTKTDLITLENFFKQMINNVITDMNSFSQNLYTVTKLYRNYHKISLEDFLITCHMLSNKNTILLTKNHKDFPRSIFDRTGFIIVEYDAEIQIYGLYKLNDNKINTALTNFEKTL</sequence>
<dbReference type="Proteomes" id="UP000179270">
    <property type="component" value="Unassembled WGS sequence"/>
</dbReference>
<gene>
    <name evidence="1" type="ORF">A3A74_05960</name>
</gene>
<reference evidence="1 2" key="1">
    <citation type="journal article" date="2016" name="Nat. Commun.">
        <title>Thousands of microbial genomes shed light on interconnected biogeochemical processes in an aquifer system.</title>
        <authorList>
            <person name="Anantharaman K."/>
            <person name="Brown C.T."/>
            <person name="Hug L.A."/>
            <person name="Sharon I."/>
            <person name="Castelle C.J."/>
            <person name="Probst A.J."/>
            <person name="Thomas B.C."/>
            <person name="Singh A."/>
            <person name="Wilkins M.J."/>
            <person name="Karaoz U."/>
            <person name="Brodie E.L."/>
            <person name="Williams K.H."/>
            <person name="Hubbard S.S."/>
            <person name="Banfield J.F."/>
        </authorList>
    </citation>
    <scope>NUCLEOTIDE SEQUENCE [LARGE SCALE GENOMIC DNA]</scope>
</reference>
<dbReference type="InterPro" id="IPR029060">
    <property type="entry name" value="PIN-like_dom_sf"/>
</dbReference>
<comment type="caution">
    <text evidence="1">The sequence shown here is derived from an EMBL/GenBank/DDBJ whole genome shotgun (WGS) entry which is preliminary data.</text>
</comment>
<evidence type="ECO:0000313" key="2">
    <source>
        <dbReference type="Proteomes" id="UP000179270"/>
    </source>
</evidence>
<organism evidence="1 2">
    <name type="scientific">Candidatus Roizmanbacteria bacterium RIFCSPLOWO2_01_FULL_35_13</name>
    <dbReference type="NCBI Taxonomy" id="1802055"/>
    <lineage>
        <taxon>Bacteria</taxon>
        <taxon>Candidatus Roizmaniibacteriota</taxon>
    </lineage>
</organism>
<proteinExistence type="predicted"/>
<accession>A0A1F7IBX5</accession>
<protein>
    <submittedName>
        <fullName evidence="1">Uncharacterized protein</fullName>
    </submittedName>
</protein>
<dbReference type="Gene3D" id="3.40.50.1010">
    <property type="entry name" value="5'-nuclease"/>
    <property type="match status" value="1"/>
</dbReference>
<dbReference type="AlphaFoldDB" id="A0A1F7IBX5"/>
<dbReference type="SUPFAM" id="SSF88723">
    <property type="entry name" value="PIN domain-like"/>
    <property type="match status" value="1"/>
</dbReference>
<name>A0A1F7IBX5_9BACT</name>